<evidence type="ECO:0000259" key="10">
    <source>
        <dbReference type="Pfam" id="PF00535"/>
    </source>
</evidence>
<comment type="caution">
    <text evidence="11">The sequence shown here is derived from an EMBL/GenBank/DDBJ whole genome shotgun (WGS) entry which is preliminary data.</text>
</comment>
<dbReference type="GO" id="GO:0016757">
    <property type="term" value="F:glycosyltransferase activity"/>
    <property type="evidence" value="ECO:0007669"/>
    <property type="project" value="UniProtKB-KW"/>
</dbReference>
<evidence type="ECO:0000313" key="12">
    <source>
        <dbReference type="Proteomes" id="UP000239576"/>
    </source>
</evidence>
<evidence type="ECO:0000256" key="8">
    <source>
        <dbReference type="ARBA" id="ARBA00038120"/>
    </source>
</evidence>
<comment type="subcellular location">
    <subcellularLocation>
        <location evidence="1">Cell membrane</location>
    </subcellularLocation>
</comment>
<evidence type="ECO:0000256" key="7">
    <source>
        <dbReference type="ARBA" id="ARBA00037904"/>
    </source>
</evidence>
<evidence type="ECO:0000256" key="5">
    <source>
        <dbReference type="ARBA" id="ARBA00023136"/>
    </source>
</evidence>
<dbReference type="AlphaFoldDB" id="A0A2T1E3P6"/>
<comment type="pathway">
    <text evidence="7">Carotenoid biosynthesis; staphyloxanthin biosynthesis; staphyloxanthin from farnesyl diphosphate: step 4/5.</text>
</comment>
<name>A0A2T1E3P6_9CYAN</name>
<keyword evidence="5" id="KW-0472">Membrane</keyword>
<accession>A0A2T1E3P6</accession>
<sequence length="428" mass="47687">MVGLSARSLHSVRSHPLVQALPLPQCEVCVIVPVRNEAEHLGRMLTALRDQRDLAGSPLDPARYEVILLANNCSDHSAAIAHRFAVQHPSLVLHVVESTFSASKANIGWVRKLLMDEAFHRLNSLGRHKGIIASTDGDTQVAPDWIAATQHEIACGVDAVGGRIITDRGDRAALGSYVRACHLREVGYRCLVAELEAYLDPDPFDGLPRHFQHYGASLAVTAEMYQQAGGLPPVRTSEDVALYRALVRVNARFRHSPLVRVTTSARPIGRAQGGLANQLSAWAVRGEQQQPFLVEPAGAIAARLHARHALRSLWQRFCNGYPSTLQEMALPASWLEVDCDWLSDVFTQQASFGALFEQIEHQQAQEKRWQQRWPLVNIEQAIDDLRLLLEPLRRRQPSLQGKRKPLPKPVFKNQQVSRLCHTLSPKGR</sequence>
<organism evidence="11 12">
    <name type="scientific">Stenomitos frigidus ULC18</name>
    <dbReference type="NCBI Taxonomy" id="2107698"/>
    <lineage>
        <taxon>Bacteria</taxon>
        <taxon>Bacillati</taxon>
        <taxon>Cyanobacteriota</taxon>
        <taxon>Cyanophyceae</taxon>
        <taxon>Leptolyngbyales</taxon>
        <taxon>Leptolyngbyaceae</taxon>
        <taxon>Stenomitos</taxon>
    </lineage>
</organism>
<dbReference type="Gene3D" id="3.90.550.10">
    <property type="entry name" value="Spore Coat Polysaccharide Biosynthesis Protein SpsA, Chain A"/>
    <property type="match status" value="1"/>
</dbReference>
<dbReference type="PANTHER" id="PTHR43646">
    <property type="entry name" value="GLYCOSYLTRANSFERASE"/>
    <property type="match status" value="1"/>
</dbReference>
<keyword evidence="3" id="KW-0328">Glycosyltransferase</keyword>
<dbReference type="SUPFAM" id="SSF53448">
    <property type="entry name" value="Nucleotide-diphospho-sugar transferases"/>
    <property type="match status" value="1"/>
</dbReference>
<gene>
    <name evidence="11" type="ORF">C7B82_17020</name>
</gene>
<reference evidence="11 12" key="2">
    <citation type="submission" date="2018-03" db="EMBL/GenBank/DDBJ databases">
        <title>The ancient ancestry and fast evolution of plastids.</title>
        <authorList>
            <person name="Moore K.R."/>
            <person name="Magnabosco C."/>
            <person name="Momper L."/>
            <person name="Gold D.A."/>
            <person name="Bosak T."/>
            <person name="Fournier G.P."/>
        </authorList>
    </citation>
    <scope>NUCLEOTIDE SEQUENCE [LARGE SCALE GENOMIC DNA]</scope>
    <source>
        <strain evidence="11 12">ULC18</strain>
    </source>
</reference>
<feature type="domain" description="Glycosyltransferase 2-like" evidence="10">
    <location>
        <begin position="29"/>
        <end position="170"/>
    </location>
</feature>
<keyword evidence="4 11" id="KW-0808">Transferase</keyword>
<keyword evidence="12" id="KW-1185">Reference proteome</keyword>
<evidence type="ECO:0000256" key="9">
    <source>
        <dbReference type="ARBA" id="ARBA00040345"/>
    </source>
</evidence>
<reference evidence="12" key="1">
    <citation type="submission" date="2018-02" db="EMBL/GenBank/DDBJ databases">
        <authorList>
            <person name="Moore K."/>
            <person name="Momper L."/>
        </authorList>
    </citation>
    <scope>NUCLEOTIDE SEQUENCE [LARGE SCALE GENOMIC DNA]</scope>
    <source>
        <strain evidence="12">ULC18</strain>
    </source>
</reference>
<evidence type="ECO:0000256" key="4">
    <source>
        <dbReference type="ARBA" id="ARBA00022679"/>
    </source>
</evidence>
<dbReference type="EMBL" id="PVWK01000097">
    <property type="protein sequence ID" value="PSB27254.1"/>
    <property type="molecule type" value="Genomic_DNA"/>
</dbReference>
<evidence type="ECO:0000256" key="2">
    <source>
        <dbReference type="ARBA" id="ARBA00022475"/>
    </source>
</evidence>
<dbReference type="InterPro" id="IPR029044">
    <property type="entry name" value="Nucleotide-diphossugar_trans"/>
</dbReference>
<comment type="function">
    <text evidence="6">Catalyzes the glycosylation of 4,4'-diaponeurosporenoate, i.e. the esterification of glucose at the C1'' position with the carboxyl group of 4,4'-diaponeurosporenic acid, to form glycosyl-4,4'-diaponeurosporenoate. This is a step in the biosynthesis of staphyloxanthin, an orange pigment present in most staphylococci strains.</text>
</comment>
<evidence type="ECO:0000256" key="1">
    <source>
        <dbReference type="ARBA" id="ARBA00004236"/>
    </source>
</evidence>
<evidence type="ECO:0000256" key="6">
    <source>
        <dbReference type="ARBA" id="ARBA00037281"/>
    </source>
</evidence>
<keyword evidence="2" id="KW-1003">Cell membrane</keyword>
<evidence type="ECO:0000256" key="3">
    <source>
        <dbReference type="ARBA" id="ARBA00022676"/>
    </source>
</evidence>
<protein>
    <recommendedName>
        <fullName evidence="9">4,4'-diaponeurosporenoate glycosyltransferase</fullName>
    </recommendedName>
</protein>
<evidence type="ECO:0000313" key="11">
    <source>
        <dbReference type="EMBL" id="PSB27254.1"/>
    </source>
</evidence>
<dbReference type="PANTHER" id="PTHR43646:SF2">
    <property type="entry name" value="GLYCOSYLTRANSFERASE 2-LIKE DOMAIN-CONTAINING PROTEIN"/>
    <property type="match status" value="1"/>
</dbReference>
<dbReference type="InterPro" id="IPR001173">
    <property type="entry name" value="Glyco_trans_2-like"/>
</dbReference>
<dbReference type="OrthoDB" id="9797391at2"/>
<dbReference type="GO" id="GO:0005886">
    <property type="term" value="C:plasma membrane"/>
    <property type="evidence" value="ECO:0007669"/>
    <property type="project" value="UniProtKB-SubCell"/>
</dbReference>
<dbReference type="Pfam" id="PF00535">
    <property type="entry name" value="Glycos_transf_2"/>
    <property type="match status" value="1"/>
</dbReference>
<proteinExistence type="inferred from homology"/>
<comment type="similarity">
    <text evidence="8">Belongs to the glycosyltransferase 2 family. CrtQ subfamily.</text>
</comment>
<dbReference type="Proteomes" id="UP000239576">
    <property type="component" value="Unassembled WGS sequence"/>
</dbReference>